<dbReference type="InterPro" id="IPR036390">
    <property type="entry name" value="WH_DNA-bd_sf"/>
</dbReference>
<keyword evidence="2" id="KW-0805">Transcription regulation</keyword>
<proteinExistence type="inferred from homology"/>
<evidence type="ECO:0000259" key="5">
    <source>
        <dbReference type="PROSITE" id="PS50931"/>
    </source>
</evidence>
<evidence type="ECO:0000256" key="1">
    <source>
        <dbReference type="ARBA" id="ARBA00009437"/>
    </source>
</evidence>
<keyword evidence="7" id="KW-1185">Reference proteome</keyword>
<dbReference type="InterPro" id="IPR005119">
    <property type="entry name" value="LysR_subst-bd"/>
</dbReference>
<dbReference type="GO" id="GO:0003700">
    <property type="term" value="F:DNA-binding transcription factor activity"/>
    <property type="evidence" value="ECO:0007669"/>
    <property type="project" value="InterPro"/>
</dbReference>
<dbReference type="CDD" id="cd05466">
    <property type="entry name" value="PBP2_LTTR_substrate"/>
    <property type="match status" value="1"/>
</dbReference>
<dbReference type="AlphaFoldDB" id="A0A1D8GK90"/>
<dbReference type="Pfam" id="PF03466">
    <property type="entry name" value="LysR_substrate"/>
    <property type="match status" value="1"/>
</dbReference>
<gene>
    <name evidence="6" type="ORF">Gferi_18260</name>
</gene>
<dbReference type="Gene3D" id="3.40.190.290">
    <property type="match status" value="1"/>
</dbReference>
<organism evidence="6 7">
    <name type="scientific">Geosporobacter ferrireducens</name>
    <dbReference type="NCBI Taxonomy" id="1424294"/>
    <lineage>
        <taxon>Bacteria</taxon>
        <taxon>Bacillati</taxon>
        <taxon>Bacillota</taxon>
        <taxon>Clostridia</taxon>
        <taxon>Peptostreptococcales</taxon>
        <taxon>Thermotaleaceae</taxon>
        <taxon>Geosporobacter</taxon>
    </lineage>
</organism>
<feature type="domain" description="HTH lysR-type" evidence="5">
    <location>
        <begin position="1"/>
        <end position="58"/>
    </location>
</feature>
<dbReference type="GO" id="GO:0003677">
    <property type="term" value="F:DNA binding"/>
    <property type="evidence" value="ECO:0007669"/>
    <property type="project" value="UniProtKB-KW"/>
</dbReference>
<dbReference type="PROSITE" id="PS50931">
    <property type="entry name" value="HTH_LYSR"/>
    <property type="match status" value="1"/>
</dbReference>
<dbReference type="STRING" id="1424294.Gferi_18260"/>
<keyword evidence="3" id="KW-0238">DNA-binding</keyword>
<dbReference type="Proteomes" id="UP000095743">
    <property type="component" value="Chromosome"/>
</dbReference>
<dbReference type="Gene3D" id="1.10.10.10">
    <property type="entry name" value="Winged helix-like DNA-binding domain superfamily/Winged helix DNA-binding domain"/>
    <property type="match status" value="1"/>
</dbReference>
<evidence type="ECO:0000256" key="4">
    <source>
        <dbReference type="ARBA" id="ARBA00023163"/>
    </source>
</evidence>
<comment type="similarity">
    <text evidence="1">Belongs to the LysR transcriptional regulatory family.</text>
</comment>
<evidence type="ECO:0000256" key="3">
    <source>
        <dbReference type="ARBA" id="ARBA00023125"/>
    </source>
</evidence>
<protein>
    <recommendedName>
        <fullName evidence="5">HTH lysR-type domain-containing protein</fullName>
    </recommendedName>
</protein>
<accession>A0A1D8GK90</accession>
<dbReference type="SUPFAM" id="SSF46785">
    <property type="entry name" value="Winged helix' DNA-binding domain"/>
    <property type="match status" value="1"/>
</dbReference>
<dbReference type="InterPro" id="IPR050950">
    <property type="entry name" value="HTH-type_LysR_regulators"/>
</dbReference>
<evidence type="ECO:0000256" key="2">
    <source>
        <dbReference type="ARBA" id="ARBA00023015"/>
    </source>
</evidence>
<dbReference type="Pfam" id="PF00126">
    <property type="entry name" value="HTH_1"/>
    <property type="match status" value="1"/>
</dbReference>
<evidence type="ECO:0000313" key="6">
    <source>
        <dbReference type="EMBL" id="AOT71326.1"/>
    </source>
</evidence>
<reference evidence="6 7" key="1">
    <citation type="submission" date="2016-09" db="EMBL/GenBank/DDBJ databases">
        <title>Genomic analysis reveals versatility of anaerobic energy metabolism of Geosporobacter ferrireducens IRF9 of phylum Firmicutes.</title>
        <authorList>
            <person name="Kim S.-J."/>
        </authorList>
    </citation>
    <scope>NUCLEOTIDE SEQUENCE [LARGE SCALE GENOMIC DNA]</scope>
    <source>
        <strain evidence="6 7">IRF9</strain>
    </source>
</reference>
<dbReference type="OrthoDB" id="9803735at2"/>
<dbReference type="RefSeq" id="WP_069979025.1">
    <property type="nucleotide sequence ID" value="NZ_CP017269.1"/>
</dbReference>
<sequence length="305" mass="34720">MNDRQLKYILTIAEEGNITTAAHKLFISQPSLSSLLANVEKELGIELFDRCITGMSLTYAGECYVDAAKKILNIKRELEHQIDDIQNCQKGNLLIGCGRQLSSFLFPMIIPVFKSEYPGFTVKLFEEKLSVLHDMLCYGNLDIAFTYLKINNKKLELLPLLDEEIVLMTPTSFEPPIVIKKNEHRFPIVDFSVTEEHPFVLFKTGNHLRSIADKIFSDFGIQPNIVLETDNWQTCIGMVKKGEAFTILPFSALATKDLINNLNCYSIEGDYSRHIYVCYNKSTHVTKIIGKFISLTHKTINDIEK</sequence>
<evidence type="ECO:0000313" key="7">
    <source>
        <dbReference type="Proteomes" id="UP000095743"/>
    </source>
</evidence>
<dbReference type="SUPFAM" id="SSF53850">
    <property type="entry name" value="Periplasmic binding protein-like II"/>
    <property type="match status" value="1"/>
</dbReference>
<dbReference type="EMBL" id="CP017269">
    <property type="protein sequence ID" value="AOT71326.1"/>
    <property type="molecule type" value="Genomic_DNA"/>
</dbReference>
<dbReference type="PRINTS" id="PR00039">
    <property type="entry name" value="HTHLYSR"/>
</dbReference>
<dbReference type="GO" id="GO:0005829">
    <property type="term" value="C:cytosol"/>
    <property type="evidence" value="ECO:0007669"/>
    <property type="project" value="TreeGrafter"/>
</dbReference>
<dbReference type="InterPro" id="IPR000847">
    <property type="entry name" value="LysR_HTH_N"/>
</dbReference>
<dbReference type="PANTHER" id="PTHR30419">
    <property type="entry name" value="HTH-TYPE TRANSCRIPTIONAL REGULATOR YBHD"/>
    <property type="match status" value="1"/>
</dbReference>
<dbReference type="InterPro" id="IPR036388">
    <property type="entry name" value="WH-like_DNA-bd_sf"/>
</dbReference>
<dbReference type="KEGG" id="gfe:Gferi_18260"/>
<keyword evidence="4" id="KW-0804">Transcription</keyword>
<name>A0A1D8GK90_9FIRM</name>